<proteinExistence type="predicted"/>
<dbReference type="EMBL" id="QGKX02000004">
    <property type="protein sequence ID" value="KAF3602187.1"/>
    <property type="molecule type" value="Genomic_DNA"/>
</dbReference>
<gene>
    <name evidence="2" type="ORF">F2Q69_00034196</name>
</gene>
<dbReference type="Proteomes" id="UP000712600">
    <property type="component" value="Unassembled WGS sequence"/>
</dbReference>
<dbReference type="AlphaFoldDB" id="A0A8S9SMV5"/>
<reference evidence="2" key="1">
    <citation type="submission" date="2019-12" db="EMBL/GenBank/DDBJ databases">
        <title>Genome sequencing and annotation of Brassica cretica.</title>
        <authorList>
            <person name="Studholme D.J."/>
            <person name="Sarris P."/>
        </authorList>
    </citation>
    <scope>NUCLEOTIDE SEQUENCE</scope>
    <source>
        <strain evidence="2">PFS-109/04</strain>
        <tissue evidence="2">Leaf</tissue>
    </source>
</reference>
<comment type="caution">
    <text evidence="2">The sequence shown here is derived from an EMBL/GenBank/DDBJ whole genome shotgun (WGS) entry which is preliminary data.</text>
</comment>
<organism evidence="2 3">
    <name type="scientific">Brassica cretica</name>
    <name type="common">Mustard</name>
    <dbReference type="NCBI Taxonomy" id="69181"/>
    <lineage>
        <taxon>Eukaryota</taxon>
        <taxon>Viridiplantae</taxon>
        <taxon>Streptophyta</taxon>
        <taxon>Embryophyta</taxon>
        <taxon>Tracheophyta</taxon>
        <taxon>Spermatophyta</taxon>
        <taxon>Magnoliopsida</taxon>
        <taxon>eudicotyledons</taxon>
        <taxon>Gunneridae</taxon>
        <taxon>Pentapetalae</taxon>
        <taxon>rosids</taxon>
        <taxon>malvids</taxon>
        <taxon>Brassicales</taxon>
        <taxon>Brassicaceae</taxon>
        <taxon>Brassiceae</taxon>
        <taxon>Brassica</taxon>
    </lineage>
</organism>
<name>A0A8S9SMV5_BRACR</name>
<sequence>MVRRRRGWEIDIDMKVCMNIWLRIMEYHVLETLVNSTRDLAGNFKSMWLVRSRGTESKLFVTVVIAPLLLLSSLSFVFMRRMQGTLMCIVAAFYGRDGKIISKDGYEFIDLLETEAKLGVVIHVNDMAAY</sequence>
<evidence type="ECO:0000256" key="1">
    <source>
        <dbReference type="SAM" id="Phobius"/>
    </source>
</evidence>
<feature type="transmembrane region" description="Helical" evidence="1">
    <location>
        <begin position="59"/>
        <end position="79"/>
    </location>
</feature>
<evidence type="ECO:0000313" key="2">
    <source>
        <dbReference type="EMBL" id="KAF3602187.1"/>
    </source>
</evidence>
<keyword evidence="1" id="KW-0472">Membrane</keyword>
<accession>A0A8S9SMV5</accession>
<keyword evidence="1" id="KW-1133">Transmembrane helix</keyword>
<protein>
    <submittedName>
        <fullName evidence="2">Uncharacterized protein</fullName>
    </submittedName>
</protein>
<evidence type="ECO:0000313" key="3">
    <source>
        <dbReference type="Proteomes" id="UP000712600"/>
    </source>
</evidence>
<keyword evidence="1" id="KW-0812">Transmembrane</keyword>